<dbReference type="SUPFAM" id="SSF111369">
    <property type="entry name" value="HlyD-like secretion proteins"/>
    <property type="match status" value="1"/>
</dbReference>
<name>A0ABS1DCL0_9PROT</name>
<evidence type="ECO:0000313" key="4">
    <source>
        <dbReference type="EMBL" id="MBK1667323.1"/>
    </source>
</evidence>
<proteinExistence type="predicted"/>
<protein>
    <recommendedName>
        <fullName evidence="6">HlyD family secretion protein</fullName>
    </recommendedName>
</protein>
<dbReference type="Proteomes" id="UP001296873">
    <property type="component" value="Unassembled WGS sequence"/>
</dbReference>
<sequence>MNRNRLARIMIAAAVFGAVGYTVYPYTVHHVSTEAVVNAPLSSVTTPVAGRIDAASPPVGAPVNPGQRLFKLAAERTDHRYLSELEARRDGKAETLRSARRLLGDLSATADRLRERLDTYRRTTRASLAAERDQLVALLRSARAEMKAAEQAHTRMDTLAAKDLVPDAQRERATADLEKARADVVALEARLERIDIELRGIDNGTFARNGWNDVPYSQQRLDEVTLRMAETRSRINILASELAALDQQIDAEAQRMAAIDTIVPVAGSEGVVWKESPRSGESLAAGDEVLQVVSCESRIIEVLVSERHFETIQPGDVARIRLKGSARELQAKVAAVRGAGARTPHAAMAAQVPSANEGQLRVIVDLEGTGLSRDPKAFCHVGRTAEVMFPREVPLTRALQTGAAALLPARALAWFGIEAR</sequence>
<feature type="coiled-coil region" evidence="3">
    <location>
        <begin position="82"/>
        <end position="197"/>
    </location>
</feature>
<evidence type="ECO:0000256" key="3">
    <source>
        <dbReference type="SAM" id="Coils"/>
    </source>
</evidence>
<evidence type="ECO:0008006" key="6">
    <source>
        <dbReference type="Google" id="ProtNLM"/>
    </source>
</evidence>
<dbReference type="InterPro" id="IPR030190">
    <property type="entry name" value="MacA_alpha-hairpin_sf"/>
</dbReference>
<dbReference type="PANTHER" id="PTHR32347:SF29">
    <property type="entry name" value="UPF0194 MEMBRANE PROTEIN YBHG"/>
    <property type="match status" value="1"/>
</dbReference>
<organism evidence="4 5">
    <name type="scientific">Rhodovibrio sodomensis</name>
    <dbReference type="NCBI Taxonomy" id="1088"/>
    <lineage>
        <taxon>Bacteria</taxon>
        <taxon>Pseudomonadati</taxon>
        <taxon>Pseudomonadota</taxon>
        <taxon>Alphaproteobacteria</taxon>
        <taxon>Rhodospirillales</taxon>
        <taxon>Rhodovibrionaceae</taxon>
        <taxon>Rhodovibrio</taxon>
    </lineage>
</organism>
<keyword evidence="5" id="KW-1185">Reference proteome</keyword>
<accession>A0ABS1DCL0</accession>
<feature type="coiled-coil region" evidence="3">
    <location>
        <begin position="228"/>
        <end position="255"/>
    </location>
</feature>
<evidence type="ECO:0000313" key="5">
    <source>
        <dbReference type="Proteomes" id="UP001296873"/>
    </source>
</evidence>
<reference evidence="4 5" key="1">
    <citation type="journal article" date="2020" name="Microorganisms">
        <title>Osmotic Adaptation and Compatible Solute Biosynthesis of Phototrophic Bacteria as Revealed from Genome Analyses.</title>
        <authorList>
            <person name="Imhoff J.F."/>
            <person name="Rahn T."/>
            <person name="Kunzel S."/>
            <person name="Keller A."/>
            <person name="Neulinger S.C."/>
        </authorList>
    </citation>
    <scope>NUCLEOTIDE SEQUENCE [LARGE SCALE GENOMIC DNA]</scope>
    <source>
        <strain evidence="4 5">DSM 9895</strain>
    </source>
</reference>
<evidence type="ECO:0000256" key="2">
    <source>
        <dbReference type="ARBA" id="ARBA00023054"/>
    </source>
</evidence>
<evidence type="ECO:0000256" key="1">
    <source>
        <dbReference type="ARBA" id="ARBA00004196"/>
    </source>
</evidence>
<dbReference type="EMBL" id="NRRL01000006">
    <property type="protein sequence ID" value="MBK1667323.1"/>
    <property type="molecule type" value="Genomic_DNA"/>
</dbReference>
<dbReference type="PANTHER" id="PTHR32347">
    <property type="entry name" value="EFFLUX SYSTEM COMPONENT YKNX-RELATED"/>
    <property type="match status" value="1"/>
</dbReference>
<comment type="subcellular location">
    <subcellularLocation>
        <location evidence="1">Cell envelope</location>
    </subcellularLocation>
</comment>
<dbReference type="InterPro" id="IPR050465">
    <property type="entry name" value="UPF0194_transport"/>
</dbReference>
<gene>
    <name evidence="4" type="ORF">CKO28_04680</name>
</gene>
<keyword evidence="2 3" id="KW-0175">Coiled coil</keyword>
<dbReference type="Gene3D" id="6.10.140.1990">
    <property type="match status" value="1"/>
</dbReference>
<comment type="caution">
    <text evidence="4">The sequence shown here is derived from an EMBL/GenBank/DDBJ whole genome shotgun (WGS) entry which is preliminary data.</text>
</comment>